<dbReference type="PANTHER" id="PTHR43280">
    <property type="entry name" value="ARAC-FAMILY TRANSCRIPTIONAL REGULATOR"/>
    <property type="match status" value="1"/>
</dbReference>
<dbReference type="InterPro" id="IPR003313">
    <property type="entry name" value="AraC-bd"/>
</dbReference>
<evidence type="ECO:0000256" key="1">
    <source>
        <dbReference type="ARBA" id="ARBA00023015"/>
    </source>
</evidence>
<dbReference type="Pfam" id="PF12833">
    <property type="entry name" value="HTH_18"/>
    <property type="match status" value="1"/>
</dbReference>
<dbReference type="PANTHER" id="PTHR43280:SF2">
    <property type="entry name" value="HTH-TYPE TRANSCRIPTIONAL REGULATOR EXSA"/>
    <property type="match status" value="1"/>
</dbReference>
<dbReference type="InterPro" id="IPR018060">
    <property type="entry name" value="HTH_AraC"/>
</dbReference>
<dbReference type="SUPFAM" id="SSF46689">
    <property type="entry name" value="Homeodomain-like"/>
    <property type="match status" value="2"/>
</dbReference>
<protein>
    <submittedName>
        <fullName evidence="5">Helix-turn-helix domain-containing protein</fullName>
    </submittedName>
</protein>
<comment type="caution">
    <text evidence="5">The sequence shown here is derived from an EMBL/GenBank/DDBJ whole genome shotgun (WGS) entry which is preliminary data.</text>
</comment>
<accession>A0ABS5CHJ1</accession>
<reference evidence="5 6" key="1">
    <citation type="submission" date="2021-04" db="EMBL/GenBank/DDBJ databases">
        <title>Paenibacillus sp. DLE-14 whole genome sequence.</title>
        <authorList>
            <person name="Ham Y.J."/>
        </authorList>
    </citation>
    <scope>NUCLEOTIDE SEQUENCE [LARGE SCALE GENOMIC DNA]</scope>
    <source>
        <strain evidence="5 6">DLE-14</strain>
    </source>
</reference>
<keyword evidence="6" id="KW-1185">Reference proteome</keyword>
<dbReference type="EMBL" id="JAGKSP010000010">
    <property type="protein sequence ID" value="MBP3965355.1"/>
    <property type="molecule type" value="Genomic_DNA"/>
</dbReference>
<evidence type="ECO:0000259" key="4">
    <source>
        <dbReference type="PROSITE" id="PS01124"/>
    </source>
</evidence>
<dbReference type="PROSITE" id="PS00041">
    <property type="entry name" value="HTH_ARAC_FAMILY_1"/>
    <property type="match status" value="1"/>
</dbReference>
<keyword evidence="1" id="KW-0805">Transcription regulation</keyword>
<dbReference type="RefSeq" id="WP_210661701.1">
    <property type="nucleotide sequence ID" value="NZ_JAGKSP010000010.1"/>
</dbReference>
<organism evidence="5 6">
    <name type="scientific">Paenibacillus lignilyticus</name>
    <dbReference type="NCBI Taxonomy" id="1172615"/>
    <lineage>
        <taxon>Bacteria</taxon>
        <taxon>Bacillati</taxon>
        <taxon>Bacillota</taxon>
        <taxon>Bacilli</taxon>
        <taxon>Bacillales</taxon>
        <taxon>Paenibacillaceae</taxon>
        <taxon>Paenibacillus</taxon>
    </lineage>
</organism>
<sequence>MYEAHFLAKPDFNRFPAYPIGVGHIFDEPNHFVNGMRYAENFYNIHFVVRGSGWLRTSVGSVELKPGMGFVYAEDQYQHFGTYADDPWEVWWIYLSGEGIRDLIGDKRIGEVWAFSFEGNTRLIALMEELWEAAGKNDMACVPRYAALSYEILLEILLHTVDLNAPSEPGLVHAIRRAAEFMRMNCAKDLPLQKLADQCGISPAYFSRTFHMQMGMPPLTYLNMQRIELSKQMLITTSKPVKQIALEAGFSKPSYYIERFRFAEGVTPSVFRDRYMRPEALP</sequence>
<dbReference type="Proteomes" id="UP000673394">
    <property type="component" value="Unassembled WGS sequence"/>
</dbReference>
<evidence type="ECO:0000313" key="5">
    <source>
        <dbReference type="EMBL" id="MBP3965355.1"/>
    </source>
</evidence>
<dbReference type="InterPro" id="IPR018062">
    <property type="entry name" value="HTH_AraC-typ_CS"/>
</dbReference>
<keyword evidence="3" id="KW-0804">Transcription</keyword>
<dbReference type="InterPro" id="IPR037923">
    <property type="entry name" value="HTH-like"/>
</dbReference>
<proteinExistence type="predicted"/>
<evidence type="ECO:0000313" key="6">
    <source>
        <dbReference type="Proteomes" id="UP000673394"/>
    </source>
</evidence>
<dbReference type="InterPro" id="IPR009057">
    <property type="entry name" value="Homeodomain-like_sf"/>
</dbReference>
<evidence type="ECO:0000256" key="2">
    <source>
        <dbReference type="ARBA" id="ARBA00023125"/>
    </source>
</evidence>
<keyword evidence="2" id="KW-0238">DNA-binding</keyword>
<feature type="domain" description="HTH araC/xylS-type" evidence="4">
    <location>
        <begin position="176"/>
        <end position="274"/>
    </location>
</feature>
<name>A0ABS5CHJ1_9BACL</name>
<dbReference type="PROSITE" id="PS01124">
    <property type="entry name" value="HTH_ARAC_FAMILY_2"/>
    <property type="match status" value="1"/>
</dbReference>
<evidence type="ECO:0000256" key="3">
    <source>
        <dbReference type="ARBA" id="ARBA00023163"/>
    </source>
</evidence>
<dbReference type="SUPFAM" id="SSF51215">
    <property type="entry name" value="Regulatory protein AraC"/>
    <property type="match status" value="1"/>
</dbReference>
<dbReference type="SMART" id="SM00342">
    <property type="entry name" value="HTH_ARAC"/>
    <property type="match status" value="1"/>
</dbReference>
<gene>
    <name evidence="5" type="ORF">I8J30_21830</name>
</gene>
<dbReference type="Pfam" id="PF02311">
    <property type="entry name" value="AraC_binding"/>
    <property type="match status" value="1"/>
</dbReference>
<dbReference type="Gene3D" id="1.10.10.60">
    <property type="entry name" value="Homeodomain-like"/>
    <property type="match status" value="2"/>
</dbReference>